<evidence type="ECO:0000313" key="2">
    <source>
        <dbReference type="Proteomes" id="UP000290572"/>
    </source>
</evidence>
<evidence type="ECO:0000313" key="1">
    <source>
        <dbReference type="EMBL" id="RXN22992.1"/>
    </source>
</evidence>
<proteinExistence type="predicted"/>
<dbReference type="AlphaFoldDB" id="A0A498MTH2"/>
<reference evidence="1 2" key="1">
    <citation type="submission" date="2018-03" db="EMBL/GenBank/DDBJ databases">
        <title>Draft genome sequence of Rohu Carp (Labeo rohita).</title>
        <authorList>
            <person name="Das P."/>
            <person name="Kushwaha B."/>
            <person name="Joshi C.G."/>
            <person name="Kumar D."/>
            <person name="Nagpure N.S."/>
            <person name="Sahoo L."/>
            <person name="Das S.P."/>
            <person name="Bit A."/>
            <person name="Patnaik S."/>
            <person name="Meher P.K."/>
            <person name="Jayasankar P."/>
            <person name="Koringa P.G."/>
            <person name="Patel N.V."/>
            <person name="Hinsu A.T."/>
            <person name="Kumar R."/>
            <person name="Pandey M."/>
            <person name="Agarwal S."/>
            <person name="Srivastava S."/>
            <person name="Singh M."/>
            <person name="Iquebal M.A."/>
            <person name="Jaiswal S."/>
            <person name="Angadi U.B."/>
            <person name="Kumar N."/>
            <person name="Raza M."/>
            <person name="Shah T.M."/>
            <person name="Rai A."/>
            <person name="Jena J.K."/>
        </authorList>
    </citation>
    <scope>NUCLEOTIDE SEQUENCE [LARGE SCALE GENOMIC DNA]</scope>
    <source>
        <strain evidence="1">DASCIFA01</strain>
        <tissue evidence="1">Testis</tissue>
    </source>
</reference>
<dbReference type="Proteomes" id="UP000290572">
    <property type="component" value="Unassembled WGS sequence"/>
</dbReference>
<protein>
    <submittedName>
        <fullName evidence="1">Uncharacterized protein</fullName>
    </submittedName>
</protein>
<dbReference type="EMBL" id="QBIY01012571">
    <property type="protein sequence ID" value="RXN22992.1"/>
    <property type="molecule type" value="Genomic_DNA"/>
</dbReference>
<comment type="caution">
    <text evidence="1">The sequence shown here is derived from an EMBL/GenBank/DDBJ whole genome shotgun (WGS) entry which is preliminary data.</text>
</comment>
<sequence>MLALPRGGQNGVHGPVTCVPSNVTEVVNVLPRIENNPCAMTKKDAMGLLRSLNEKQSQIFYKVRQWCLAKVQGRSGEGVDVLCGRATGVTVIPNLTFPYKQPPSKCKQTMGDIRKMSARQYVGELTGRIVDLGASAEMVEIQGRQVET</sequence>
<name>A0A498MTH2_LABRO</name>
<organism evidence="1 2">
    <name type="scientific">Labeo rohita</name>
    <name type="common">Indian major carp</name>
    <name type="synonym">Cyprinus rohita</name>
    <dbReference type="NCBI Taxonomy" id="84645"/>
    <lineage>
        <taxon>Eukaryota</taxon>
        <taxon>Metazoa</taxon>
        <taxon>Chordata</taxon>
        <taxon>Craniata</taxon>
        <taxon>Vertebrata</taxon>
        <taxon>Euteleostomi</taxon>
        <taxon>Actinopterygii</taxon>
        <taxon>Neopterygii</taxon>
        <taxon>Teleostei</taxon>
        <taxon>Ostariophysi</taxon>
        <taxon>Cypriniformes</taxon>
        <taxon>Cyprinidae</taxon>
        <taxon>Labeoninae</taxon>
        <taxon>Labeonini</taxon>
        <taxon>Labeo</taxon>
    </lineage>
</organism>
<dbReference type="STRING" id="84645.A0A498MTH2"/>
<gene>
    <name evidence="1" type="ORF">ROHU_023109</name>
</gene>
<accession>A0A498MTH2</accession>
<keyword evidence="2" id="KW-1185">Reference proteome</keyword>